<gene>
    <name evidence="3" type="ORF">DQK91_15695</name>
    <name evidence="2" type="ORF">E8L03_16180</name>
</gene>
<dbReference type="EMBL" id="CP039543">
    <property type="protein sequence ID" value="QJT10373.1"/>
    <property type="molecule type" value="Genomic_DNA"/>
</dbReference>
<evidence type="ECO:0000256" key="1">
    <source>
        <dbReference type="SAM" id="MobiDB-lite"/>
    </source>
</evidence>
<feature type="region of interest" description="Disordered" evidence="1">
    <location>
        <begin position="29"/>
        <end position="56"/>
    </location>
</feature>
<evidence type="ECO:0000313" key="2">
    <source>
        <dbReference type="EMBL" id="QJT10373.1"/>
    </source>
</evidence>
<name>A0A6P1ZH17_9BACT</name>
<sequence length="56" mass="6070">MSEKKITVKPGEIVPDSGIYMDDSGRKATMVKGEHAPPTSKPGEQWTQVVSTHSQS</sequence>
<dbReference type="RefSeq" id="WP_144306332.1">
    <property type="nucleotide sequence ID" value="NZ_CP039543.1"/>
</dbReference>
<feature type="compositionally biased region" description="Polar residues" evidence="1">
    <location>
        <begin position="45"/>
        <end position="56"/>
    </location>
</feature>
<proteinExistence type="predicted"/>
<dbReference type="EMBL" id="QMIF01000011">
    <property type="protein sequence ID" value="TVM32321.1"/>
    <property type="molecule type" value="Genomic_DNA"/>
</dbReference>
<dbReference type="OrthoDB" id="4303490at2"/>
<evidence type="ECO:0000313" key="5">
    <source>
        <dbReference type="Proteomes" id="UP000503251"/>
    </source>
</evidence>
<reference evidence="2 5" key="2">
    <citation type="submission" date="2019-04" db="EMBL/GenBank/DDBJ databases">
        <title>Isolation and culture of sulfate reducing bacteria from the cold seep of the South China Sea.</title>
        <authorList>
            <person name="Sun C."/>
            <person name="Liu R."/>
        </authorList>
    </citation>
    <scope>NUCLEOTIDE SEQUENCE [LARGE SCALE GENOMIC DNA]</scope>
    <source>
        <strain evidence="2 5">CS1</strain>
    </source>
</reference>
<protein>
    <submittedName>
        <fullName evidence="3">YjzC family protein</fullName>
    </submittedName>
</protein>
<dbReference type="Proteomes" id="UP000434052">
    <property type="component" value="Unassembled WGS sequence"/>
</dbReference>
<reference evidence="3 4" key="1">
    <citation type="submission" date="2018-06" db="EMBL/GenBank/DDBJ databases">
        <title>Complete genome of Desulfovibrio marinus P48SEP.</title>
        <authorList>
            <person name="Crispim J.S."/>
            <person name="Vidigal P.M.P."/>
            <person name="Silva L.C.F."/>
            <person name="Araujo L.C."/>
            <person name="Laguardia C.N."/>
            <person name="Dias R.S."/>
            <person name="Sousa M.P."/>
            <person name="Paula S.O."/>
            <person name="Silva C."/>
        </authorList>
    </citation>
    <scope>NUCLEOTIDE SEQUENCE [LARGE SCALE GENOMIC DNA]</scope>
    <source>
        <strain evidence="3 4">P48SEP</strain>
    </source>
</reference>
<dbReference type="AlphaFoldDB" id="A0A6P1ZH17"/>
<organism evidence="3 4">
    <name type="scientific">Oceanidesulfovibrio marinus</name>
    <dbReference type="NCBI Taxonomy" id="370038"/>
    <lineage>
        <taxon>Bacteria</taxon>
        <taxon>Pseudomonadati</taxon>
        <taxon>Thermodesulfobacteriota</taxon>
        <taxon>Desulfovibrionia</taxon>
        <taxon>Desulfovibrionales</taxon>
        <taxon>Desulfovibrionaceae</taxon>
        <taxon>Oceanidesulfovibrio</taxon>
    </lineage>
</organism>
<keyword evidence="5" id="KW-1185">Reference proteome</keyword>
<evidence type="ECO:0000313" key="3">
    <source>
        <dbReference type="EMBL" id="TVM32321.1"/>
    </source>
</evidence>
<evidence type="ECO:0000313" key="4">
    <source>
        <dbReference type="Proteomes" id="UP000434052"/>
    </source>
</evidence>
<dbReference type="Proteomes" id="UP000503251">
    <property type="component" value="Chromosome"/>
</dbReference>
<accession>A0A6P1ZH17</accession>